<reference evidence="1" key="1">
    <citation type="submission" date="2015-04" db="EMBL/GenBank/DDBJ databases">
        <title>The genome sequence of the plant pathogenic Rhizarian Plasmodiophora brassicae reveals insights in its biotrophic life cycle and the origin of chitin synthesis.</title>
        <authorList>
            <person name="Schwelm A."/>
            <person name="Fogelqvist J."/>
            <person name="Knaust A."/>
            <person name="Julke S."/>
            <person name="Lilja T."/>
            <person name="Dhandapani V."/>
            <person name="Bonilla-Rosso G."/>
            <person name="Karlsson M."/>
            <person name="Shevchenko A."/>
            <person name="Choi S.R."/>
            <person name="Kim H.G."/>
            <person name="Park J.Y."/>
            <person name="Lim Y.P."/>
            <person name="Ludwig-Muller J."/>
            <person name="Dixelius C."/>
        </authorList>
    </citation>
    <scope>NUCLEOTIDE SEQUENCE</scope>
    <source>
        <tissue evidence="1">Potato root galls</tissue>
    </source>
</reference>
<name>A0A0H5R301_9EUKA</name>
<accession>A0A0H5R301</accession>
<proteinExistence type="predicted"/>
<sequence>MECELSNNREMLSDLMGELERKERDVIGIEKTYHDQILDMEMNLAKLKEQKRNRDMEIAALHEGLDMEQAAKGRVEREMDMVKSIAKTRQAEYEHNEKRRIEEIIWVTMMAKEWQTTLIDIMDERCQSEV</sequence>
<feature type="non-terminal residue" evidence="1">
    <location>
        <position position="130"/>
    </location>
</feature>
<dbReference type="AlphaFoldDB" id="A0A0H5R301"/>
<dbReference type="EMBL" id="HACM01001862">
    <property type="protein sequence ID" value="CRZ02304.1"/>
    <property type="molecule type" value="Transcribed_RNA"/>
</dbReference>
<protein>
    <submittedName>
        <fullName evidence="1">Uncharacterized protein</fullName>
    </submittedName>
</protein>
<organism evidence="1">
    <name type="scientific">Spongospora subterranea</name>
    <dbReference type="NCBI Taxonomy" id="70186"/>
    <lineage>
        <taxon>Eukaryota</taxon>
        <taxon>Sar</taxon>
        <taxon>Rhizaria</taxon>
        <taxon>Endomyxa</taxon>
        <taxon>Phytomyxea</taxon>
        <taxon>Plasmodiophorida</taxon>
        <taxon>Plasmodiophoridae</taxon>
        <taxon>Spongospora</taxon>
    </lineage>
</organism>
<evidence type="ECO:0000313" key="1">
    <source>
        <dbReference type="EMBL" id="CRZ02304.1"/>
    </source>
</evidence>